<protein>
    <submittedName>
        <fullName evidence="5 6">Uncharacterized protein LOC108744347</fullName>
    </submittedName>
</protein>
<dbReference type="Pfam" id="PF01344">
    <property type="entry name" value="Kelch_1"/>
    <property type="match status" value="1"/>
</dbReference>
<keyword evidence="1" id="KW-0880">Kelch repeat</keyword>
<dbReference type="KEGG" id="apln:108744347"/>
<feature type="region of interest" description="Disordered" evidence="3">
    <location>
        <begin position="506"/>
        <end position="534"/>
    </location>
</feature>
<dbReference type="RefSeq" id="XP_018335554.1">
    <property type="nucleotide sequence ID" value="XM_018480052.2"/>
</dbReference>
<dbReference type="STRING" id="224129.A0A1W4XT01"/>
<reference evidence="5 6" key="1">
    <citation type="submission" date="2025-04" db="UniProtKB">
        <authorList>
            <consortium name="RefSeq"/>
        </authorList>
    </citation>
    <scope>IDENTIFICATION</scope>
    <source>
        <tissue evidence="5 6">Entire body</tissue>
    </source>
</reference>
<evidence type="ECO:0000256" key="3">
    <source>
        <dbReference type="SAM" id="MobiDB-lite"/>
    </source>
</evidence>
<dbReference type="SMART" id="SM00612">
    <property type="entry name" value="Kelch"/>
    <property type="match status" value="2"/>
</dbReference>
<name>A0A1W4XT01_AGRPL</name>
<proteinExistence type="predicted"/>
<organism evidence="4 6">
    <name type="scientific">Agrilus planipennis</name>
    <name type="common">Emerald ash borer</name>
    <name type="synonym">Agrilus marcopoli</name>
    <dbReference type="NCBI Taxonomy" id="224129"/>
    <lineage>
        <taxon>Eukaryota</taxon>
        <taxon>Metazoa</taxon>
        <taxon>Ecdysozoa</taxon>
        <taxon>Arthropoda</taxon>
        <taxon>Hexapoda</taxon>
        <taxon>Insecta</taxon>
        <taxon>Pterygota</taxon>
        <taxon>Neoptera</taxon>
        <taxon>Endopterygota</taxon>
        <taxon>Coleoptera</taxon>
        <taxon>Polyphaga</taxon>
        <taxon>Elateriformia</taxon>
        <taxon>Buprestoidea</taxon>
        <taxon>Buprestidae</taxon>
        <taxon>Agrilinae</taxon>
        <taxon>Agrilus</taxon>
    </lineage>
</organism>
<dbReference type="PANTHER" id="PTHR46376:SF1">
    <property type="entry name" value="LEUCINE-ZIPPER-LIKE TRANSCRIPTIONAL REGULATOR 1"/>
    <property type="match status" value="1"/>
</dbReference>
<dbReference type="InterPro" id="IPR015915">
    <property type="entry name" value="Kelch-typ_b-propeller"/>
</dbReference>
<dbReference type="PANTHER" id="PTHR46376">
    <property type="entry name" value="LEUCINE-ZIPPER-LIKE TRANSCRIPTIONAL REGULATOR 1"/>
    <property type="match status" value="1"/>
</dbReference>
<dbReference type="RefSeq" id="XP_018335555.1">
    <property type="nucleotide sequence ID" value="XM_018480053.2"/>
</dbReference>
<evidence type="ECO:0000313" key="7">
    <source>
        <dbReference type="RefSeq" id="XP_025832109.1"/>
    </source>
</evidence>
<evidence type="ECO:0000313" key="6">
    <source>
        <dbReference type="RefSeq" id="XP_018335555.1"/>
    </source>
</evidence>
<keyword evidence="4" id="KW-1185">Reference proteome</keyword>
<dbReference type="InterPro" id="IPR051568">
    <property type="entry name" value="LZTR1/Attractin"/>
</dbReference>
<dbReference type="SUPFAM" id="SSF117281">
    <property type="entry name" value="Kelch motif"/>
    <property type="match status" value="1"/>
</dbReference>
<gene>
    <name evidence="5 6 7" type="primary">LOC108744347</name>
</gene>
<dbReference type="InterPro" id="IPR006652">
    <property type="entry name" value="Kelch_1"/>
</dbReference>
<keyword evidence="2" id="KW-0677">Repeat</keyword>
<evidence type="ECO:0000256" key="1">
    <source>
        <dbReference type="ARBA" id="ARBA00022441"/>
    </source>
</evidence>
<evidence type="ECO:0000313" key="5">
    <source>
        <dbReference type="RefSeq" id="XP_018335554.1"/>
    </source>
</evidence>
<dbReference type="GeneID" id="108744347"/>
<dbReference type="Pfam" id="PF24681">
    <property type="entry name" value="Kelch_KLHDC2_KLHL20_DRC7"/>
    <property type="match status" value="1"/>
</dbReference>
<dbReference type="Gene3D" id="2.120.10.80">
    <property type="entry name" value="Kelch-type beta propeller"/>
    <property type="match status" value="2"/>
</dbReference>
<dbReference type="GO" id="GO:0005794">
    <property type="term" value="C:Golgi apparatus"/>
    <property type="evidence" value="ECO:0007669"/>
    <property type="project" value="TreeGrafter"/>
</dbReference>
<evidence type="ECO:0000313" key="4">
    <source>
        <dbReference type="Proteomes" id="UP000192223"/>
    </source>
</evidence>
<feature type="compositionally biased region" description="Pro residues" evidence="3">
    <location>
        <begin position="518"/>
        <end position="527"/>
    </location>
</feature>
<sequence>MWSSVIPQDVESASPSARSKHSATLVGNYVYVLGGRNGNLPMKDFWRYNLVTGKWQQLKPSGDKLPCLQEHSAVVYKDCIYVFGGEVSFSAGGETPLWVYDIKNNSWKKIQSKNGTATPKGRRGHTALVHKGKMFIYGGYQDLRGSCSELWTFNFETYSWHLLSSSSPKKYNTDTCPPGRHKHSAVLHNDSIWIYGGMTDLQERADFWKWDTTMNSWTCIKTKISPGPLHSHAACRLPSSMIIFGGERDGHPTNDLWKYSFCTETWEKIIISGVKPQPRAETVAFAVSEFLLENKKSIPTDHQSLVRHRPRTCNSVDRNNRHSSYIPNNKVDTIEKTYTFKATESNYVDGSQNGAMDKSSRYSKNSFLDEITKLSQLNIPKLNTKCNYTVLGCNKTESTESLLRQFASPTVGFDNDVDDSEITTPTRGTMVKSKSAFVIKRKDISPISPEDEKIVQRIPKHVEFASGSNKIPREPISVPNFTLLTLPTPSLTPVEAARLVFLDTDDDESDNEFVPPKFQEPPQPDPNIPKDNALQTLQPDKREGSYNSHLSYADNPLYQHIIEGKKFQSFNDGNENVSATSDYSSIETVNRLSSASCYSVKVQAHIESSKFNKKDDRFGFCNPNYMGPDIKTITNNEKIQICKMLNTPDSLLEESKQGEATKSNAHKEELEFQELDGKINKVVYRNASCKSPLPPKSLPLEKTYSQTKDNTKHRANSASRVEKQINKIETVKRVNANVRVRPIKDDFIPLYVFIVGGKEQGQVTVFKRPLSIWKLKLY</sequence>
<evidence type="ECO:0000256" key="2">
    <source>
        <dbReference type="ARBA" id="ARBA00022737"/>
    </source>
</evidence>
<dbReference type="OrthoDB" id="432528at2759"/>
<dbReference type="RefSeq" id="XP_025832109.1">
    <property type="nucleotide sequence ID" value="XM_025976324.1"/>
</dbReference>
<accession>A0A1W4XT01</accession>
<dbReference type="Proteomes" id="UP000192223">
    <property type="component" value="Unplaced"/>
</dbReference>
<dbReference type="AlphaFoldDB" id="A0A1W4XT01"/>